<reference evidence="1 2" key="1">
    <citation type="submission" date="2024-01" db="EMBL/GenBank/DDBJ databases">
        <title>A draft genome for a cacao thread blight-causing isolate of Paramarasmius palmivorus.</title>
        <authorList>
            <person name="Baruah I.K."/>
            <person name="Bukari Y."/>
            <person name="Amoako-Attah I."/>
            <person name="Meinhardt L.W."/>
            <person name="Bailey B.A."/>
            <person name="Cohen S.P."/>
        </authorList>
    </citation>
    <scope>NUCLEOTIDE SEQUENCE [LARGE SCALE GENOMIC DNA]</scope>
    <source>
        <strain evidence="1 2">GH-12</strain>
    </source>
</reference>
<gene>
    <name evidence="1" type="ORF">VNI00_013953</name>
</gene>
<organism evidence="1 2">
    <name type="scientific">Paramarasmius palmivorus</name>
    <dbReference type="NCBI Taxonomy" id="297713"/>
    <lineage>
        <taxon>Eukaryota</taxon>
        <taxon>Fungi</taxon>
        <taxon>Dikarya</taxon>
        <taxon>Basidiomycota</taxon>
        <taxon>Agaricomycotina</taxon>
        <taxon>Agaricomycetes</taxon>
        <taxon>Agaricomycetidae</taxon>
        <taxon>Agaricales</taxon>
        <taxon>Marasmiineae</taxon>
        <taxon>Marasmiaceae</taxon>
        <taxon>Paramarasmius</taxon>
    </lineage>
</organism>
<protein>
    <recommendedName>
        <fullName evidence="3">F-box domain-containing protein</fullName>
    </recommendedName>
</protein>
<dbReference type="Proteomes" id="UP001383192">
    <property type="component" value="Unassembled WGS sequence"/>
</dbReference>
<evidence type="ECO:0000313" key="2">
    <source>
        <dbReference type="Proteomes" id="UP001383192"/>
    </source>
</evidence>
<accession>A0AAW0BVM6</accession>
<keyword evidence="2" id="KW-1185">Reference proteome</keyword>
<name>A0AAW0BVM6_9AGAR</name>
<proteinExistence type="predicted"/>
<dbReference type="AlphaFoldDB" id="A0AAW0BVM6"/>
<sequence length="650" mass="72725">MPLFFSPPSLCSLPLEILDNIAFFVACPTLQGPPVSLTPLLLSCKTLHESLGNSAALYTKIFKYKFSFSAISRRSFSPRGSDYLFQLQLYTRVLKDVTKRAKTGNVGDPAPNSEDHSVEDLMWILWAMCLEDDGCNRIQMNSAGVYHWVEAYVRQKLYAGSEKNNGWPIDNAVNACSLHVLWYLTTKERLLAESPQARDHFAHLLLPFVTVPYRYASSFAPPGHFELPLSAVAYDEAQDNVFSIPSHGPYPIYLSGVHRTWRQYFYSRRVPLTIPLITDAAKLLFSARRELFKLSRSVINDFPVTRHGVGPTQSDFMELNEGLLGGEAQPLEPESPNQRRWGKGGGTALTQLPTFLPDGSGIDESGCASRHWDKDWTRLRSCLDCSGDEDLEIDNRGVYTPGDMSGLWVGRLYITSENHFEALLSTADRPMEFTEISHGIYSTPVYMRLAEHVSTDPQNVVEAGEMGNGWFPNGMDYTVGNDGVEVTVPKVLSDGSRDIKRHFYRTFRSQPRREDDVECCGGGGACACDREGGDHDEEDVEDDQDQDLPLPTRPQCRGSCNIQDVLLTGSTDERHGKAWNHYTFHGRVRSWDGCVGLARVPRDPTNGRLFFYGHLVGGGKNFVGNWRFAGSDPNMPAYEGALCMGKREEI</sequence>
<comment type="caution">
    <text evidence="1">The sequence shown here is derived from an EMBL/GenBank/DDBJ whole genome shotgun (WGS) entry which is preliminary data.</text>
</comment>
<evidence type="ECO:0008006" key="3">
    <source>
        <dbReference type="Google" id="ProtNLM"/>
    </source>
</evidence>
<dbReference type="EMBL" id="JAYKXP010000074">
    <property type="protein sequence ID" value="KAK7030845.1"/>
    <property type="molecule type" value="Genomic_DNA"/>
</dbReference>
<evidence type="ECO:0000313" key="1">
    <source>
        <dbReference type="EMBL" id="KAK7030845.1"/>
    </source>
</evidence>